<keyword evidence="12" id="KW-1185">Reference proteome</keyword>
<keyword evidence="7" id="KW-0479">Metal-binding</keyword>
<evidence type="ECO:0000256" key="9">
    <source>
        <dbReference type="ARBA" id="ARBA00023008"/>
    </source>
</evidence>
<comment type="function">
    <text evidence="3">Catalyzes the oxidation of mono- and o-diphenols to o-diquinones.</text>
</comment>
<dbReference type="Pfam" id="PF12142">
    <property type="entry name" value="PPO1_DWL"/>
    <property type="match status" value="1"/>
</dbReference>
<dbReference type="InterPro" id="IPR050316">
    <property type="entry name" value="Tyrosinase/Hemocyanin"/>
</dbReference>
<dbReference type="InterPro" id="IPR022739">
    <property type="entry name" value="Polyphenol_oxidase_cen"/>
</dbReference>
<reference evidence="11" key="1">
    <citation type="submission" date="2016-11" db="EMBL/GenBank/DDBJ databases">
        <title>The genome of Nicotiana attenuata.</title>
        <authorList>
            <person name="Xu S."/>
            <person name="Brockmoeller T."/>
            <person name="Gaquerel E."/>
            <person name="Navarro A."/>
            <person name="Kuhl H."/>
            <person name="Gase K."/>
            <person name="Ling Z."/>
            <person name="Zhou W."/>
            <person name="Kreitzer C."/>
            <person name="Stanke M."/>
            <person name="Tang H."/>
            <person name="Lyons E."/>
            <person name="Pandey P."/>
            <person name="Pandey S.P."/>
            <person name="Timmermann B."/>
            <person name="Baldwin I.T."/>
        </authorList>
    </citation>
    <scope>NUCLEOTIDE SEQUENCE [LARGE SCALE GENOMIC DNA]</scope>
    <source>
        <strain evidence="11">UT</strain>
    </source>
</reference>
<feature type="domain" description="Tyrosinase copper-binding" evidence="10">
    <location>
        <begin position="10"/>
        <end position="21"/>
    </location>
</feature>
<name>A0A1J6KGZ9_NICAT</name>
<evidence type="ECO:0000256" key="2">
    <source>
        <dbReference type="ARBA" id="ARBA00001973"/>
    </source>
</evidence>
<dbReference type="GO" id="GO:0009543">
    <property type="term" value="C:chloroplast thylakoid lumen"/>
    <property type="evidence" value="ECO:0007669"/>
    <property type="project" value="UniProtKB-SubCell"/>
</dbReference>
<dbReference type="Proteomes" id="UP000187609">
    <property type="component" value="Unassembled WGS sequence"/>
</dbReference>
<dbReference type="GeneID" id="109218074"/>
<dbReference type="InterPro" id="IPR008922">
    <property type="entry name" value="Di-copper_centre_dom_sf"/>
</dbReference>
<evidence type="ECO:0000256" key="4">
    <source>
        <dbReference type="ARBA" id="ARBA00004456"/>
    </source>
</evidence>
<keyword evidence="8" id="KW-0560">Oxidoreductase</keyword>
<evidence type="ECO:0000256" key="8">
    <source>
        <dbReference type="ARBA" id="ARBA00023002"/>
    </source>
</evidence>
<evidence type="ECO:0000313" key="12">
    <source>
        <dbReference type="Proteomes" id="UP000187609"/>
    </source>
</evidence>
<dbReference type="PANTHER" id="PTHR11474">
    <property type="entry name" value="TYROSINASE FAMILY MEMBER"/>
    <property type="match status" value="1"/>
</dbReference>
<dbReference type="AlphaFoldDB" id="A0A1J6KGZ9"/>
<dbReference type="SUPFAM" id="SSF48056">
    <property type="entry name" value="Di-copper centre-containing domain"/>
    <property type="match status" value="1"/>
</dbReference>
<dbReference type="Gene3D" id="1.10.1280.10">
    <property type="entry name" value="Di-copper center containing domain from catechol oxidase"/>
    <property type="match status" value="1"/>
</dbReference>
<sequence>MRNFYSAGKDPAFYTHHANVDRMWTIWKTLGGKRKDINKPDYLNAESFFYDEKKNPYLVKVRDCLDNKKMGYDFQAMPTPWRYFKPLKKSKSKVNARSVAAATQTFPIANP</sequence>
<dbReference type="Pfam" id="PF00264">
    <property type="entry name" value="Tyrosinase"/>
    <property type="match status" value="1"/>
</dbReference>
<dbReference type="Gramene" id="OIT22075">
    <property type="protein sequence ID" value="OIT22075"/>
    <property type="gene ID" value="A4A49_31790"/>
</dbReference>
<dbReference type="EC" id="1.10.3.1" evidence="6"/>
<evidence type="ECO:0000256" key="1">
    <source>
        <dbReference type="ARBA" id="ARBA00001628"/>
    </source>
</evidence>
<proteinExistence type="inferred from homology"/>
<comment type="subcellular location">
    <subcellularLocation>
        <location evidence="4">Plastid</location>
        <location evidence="4">Chloroplast thylakoid lumen</location>
    </subcellularLocation>
</comment>
<protein>
    <recommendedName>
        <fullName evidence="6">catechol oxidase</fullName>
        <ecNumber evidence="6">1.10.3.1</ecNumber>
    </recommendedName>
</protein>
<evidence type="ECO:0000256" key="7">
    <source>
        <dbReference type="ARBA" id="ARBA00022723"/>
    </source>
</evidence>
<dbReference type="GO" id="GO:0046872">
    <property type="term" value="F:metal ion binding"/>
    <property type="evidence" value="ECO:0007669"/>
    <property type="project" value="UniProtKB-KW"/>
</dbReference>
<comment type="cofactor">
    <cofactor evidence="2">
        <name>Cu(2+)</name>
        <dbReference type="ChEBI" id="CHEBI:29036"/>
    </cofactor>
</comment>
<evidence type="ECO:0000256" key="6">
    <source>
        <dbReference type="ARBA" id="ARBA00012298"/>
    </source>
</evidence>
<evidence type="ECO:0000259" key="10">
    <source>
        <dbReference type="PROSITE" id="PS00498"/>
    </source>
</evidence>
<comment type="similarity">
    <text evidence="5">Belongs to the tyrosinase family.</text>
</comment>
<evidence type="ECO:0000256" key="5">
    <source>
        <dbReference type="ARBA" id="ARBA00009928"/>
    </source>
</evidence>
<dbReference type="EMBL" id="MJEQ01003911">
    <property type="protein sequence ID" value="OIT22075.1"/>
    <property type="molecule type" value="Genomic_DNA"/>
</dbReference>
<comment type="catalytic activity">
    <reaction evidence="1">
        <text>2 catechol + O2 = 2 1,2-benzoquinone + 2 H2O</text>
        <dbReference type="Rhea" id="RHEA:21632"/>
        <dbReference type="ChEBI" id="CHEBI:15377"/>
        <dbReference type="ChEBI" id="CHEBI:15379"/>
        <dbReference type="ChEBI" id="CHEBI:17253"/>
        <dbReference type="ChEBI" id="CHEBI:18135"/>
        <dbReference type="EC" id="1.10.3.1"/>
    </reaction>
</comment>
<evidence type="ECO:0000256" key="3">
    <source>
        <dbReference type="ARBA" id="ARBA00002400"/>
    </source>
</evidence>
<dbReference type="STRING" id="49451.A0A1J6KGZ9"/>
<dbReference type="OrthoDB" id="6132182at2759"/>
<dbReference type="PANTHER" id="PTHR11474:SF123">
    <property type="entry name" value="CATECHOL OXIDASE"/>
    <property type="match status" value="1"/>
</dbReference>
<comment type="caution">
    <text evidence="11">The sequence shown here is derived from an EMBL/GenBank/DDBJ whole genome shotgun (WGS) entry which is preliminary data.</text>
</comment>
<dbReference type="KEGG" id="nau:109218074"/>
<dbReference type="GO" id="GO:0004097">
    <property type="term" value="F:catechol oxidase activity"/>
    <property type="evidence" value="ECO:0007669"/>
    <property type="project" value="UniProtKB-EC"/>
</dbReference>
<organism evidence="11 12">
    <name type="scientific">Nicotiana attenuata</name>
    <name type="common">Coyote tobacco</name>
    <dbReference type="NCBI Taxonomy" id="49451"/>
    <lineage>
        <taxon>Eukaryota</taxon>
        <taxon>Viridiplantae</taxon>
        <taxon>Streptophyta</taxon>
        <taxon>Embryophyta</taxon>
        <taxon>Tracheophyta</taxon>
        <taxon>Spermatophyta</taxon>
        <taxon>Magnoliopsida</taxon>
        <taxon>eudicotyledons</taxon>
        <taxon>Gunneridae</taxon>
        <taxon>Pentapetalae</taxon>
        <taxon>asterids</taxon>
        <taxon>lamiids</taxon>
        <taxon>Solanales</taxon>
        <taxon>Solanaceae</taxon>
        <taxon>Nicotianoideae</taxon>
        <taxon>Nicotianeae</taxon>
        <taxon>Nicotiana</taxon>
    </lineage>
</organism>
<evidence type="ECO:0000313" key="11">
    <source>
        <dbReference type="EMBL" id="OIT22075.1"/>
    </source>
</evidence>
<dbReference type="InterPro" id="IPR002227">
    <property type="entry name" value="Tyrosinase_Cu-bd"/>
</dbReference>
<keyword evidence="9" id="KW-0186">Copper</keyword>
<accession>A0A1J6KGZ9</accession>
<dbReference type="PROSITE" id="PS00498">
    <property type="entry name" value="TYROSINASE_2"/>
    <property type="match status" value="1"/>
</dbReference>
<gene>
    <name evidence="11" type="primary">PPOE_5</name>
    <name evidence="11" type="ORF">A4A49_31790</name>
</gene>